<dbReference type="Gene3D" id="1.10.260.40">
    <property type="entry name" value="lambda repressor-like DNA-binding domains"/>
    <property type="match status" value="1"/>
</dbReference>
<organism evidence="2 3">
    <name type="scientific">Spartinivicinus poritis</name>
    <dbReference type="NCBI Taxonomy" id="2994640"/>
    <lineage>
        <taxon>Bacteria</taxon>
        <taxon>Pseudomonadati</taxon>
        <taxon>Pseudomonadota</taxon>
        <taxon>Gammaproteobacteria</taxon>
        <taxon>Oceanospirillales</taxon>
        <taxon>Zooshikellaceae</taxon>
        <taxon>Spartinivicinus</taxon>
    </lineage>
</organism>
<gene>
    <name evidence="2" type="ORF">ORQ98_07855</name>
</gene>
<dbReference type="InterPro" id="IPR001387">
    <property type="entry name" value="Cro/C1-type_HTH"/>
</dbReference>
<dbReference type="SUPFAM" id="SSF47413">
    <property type="entry name" value="lambda repressor-like DNA-binding domains"/>
    <property type="match status" value="1"/>
</dbReference>
<evidence type="ECO:0000259" key="1">
    <source>
        <dbReference type="PROSITE" id="PS50943"/>
    </source>
</evidence>
<sequence length="244" mass="28098">MSQINEIIATLKKTLKAHGLTYSDVAAHLNLSEASVKRLFASKQFSLDRLESVCQLMNMEIVDLISQMKQLKQAPEALTTEQETKLVSDIKLLLVAICVLNHWRFQNILEEYKYSEAELIQLLAKLDKLGIIELLPKNKIKLLVDSNFSWLENGPIKQFFLKHVKSDFFNDQFDKPNELLLSVNGMLSQGSISILQKKLSQIANEFTTLHHEDLKYPLAKREGTCLVIAMRPWELEVFHAYRRI</sequence>
<keyword evidence="3" id="KW-1185">Reference proteome</keyword>
<dbReference type="CDD" id="cd00093">
    <property type="entry name" value="HTH_XRE"/>
    <property type="match status" value="1"/>
</dbReference>
<accession>A0ABT5U6E7</accession>
<reference evidence="2 3" key="1">
    <citation type="submission" date="2022-11" db="EMBL/GenBank/DDBJ databases">
        <title>Spartinivicinus poritis sp. nov., isolated from scleractinian coral Porites lutea.</title>
        <authorList>
            <person name="Zhang G."/>
            <person name="Cai L."/>
            <person name="Wei Q."/>
        </authorList>
    </citation>
    <scope>NUCLEOTIDE SEQUENCE [LARGE SCALE GENOMIC DNA]</scope>
    <source>
        <strain evidence="2 3">A2-2</strain>
    </source>
</reference>
<dbReference type="Proteomes" id="UP001528823">
    <property type="component" value="Unassembled WGS sequence"/>
</dbReference>
<dbReference type="Pfam" id="PF13443">
    <property type="entry name" value="HTH_26"/>
    <property type="match status" value="1"/>
</dbReference>
<dbReference type="SMART" id="SM00530">
    <property type="entry name" value="HTH_XRE"/>
    <property type="match status" value="1"/>
</dbReference>
<comment type="caution">
    <text evidence="2">The sequence shown here is derived from an EMBL/GenBank/DDBJ whole genome shotgun (WGS) entry which is preliminary data.</text>
</comment>
<evidence type="ECO:0000313" key="2">
    <source>
        <dbReference type="EMBL" id="MDE1461882.1"/>
    </source>
</evidence>
<name>A0ABT5U6E7_9GAMM</name>
<evidence type="ECO:0000313" key="3">
    <source>
        <dbReference type="Proteomes" id="UP001528823"/>
    </source>
</evidence>
<proteinExistence type="predicted"/>
<dbReference type="EMBL" id="JAPMOU010000007">
    <property type="protein sequence ID" value="MDE1461882.1"/>
    <property type="molecule type" value="Genomic_DNA"/>
</dbReference>
<dbReference type="RefSeq" id="WP_274688241.1">
    <property type="nucleotide sequence ID" value="NZ_JAPMOU010000007.1"/>
</dbReference>
<dbReference type="PROSITE" id="PS50943">
    <property type="entry name" value="HTH_CROC1"/>
    <property type="match status" value="1"/>
</dbReference>
<feature type="domain" description="HTH cro/C1-type" evidence="1">
    <location>
        <begin position="11"/>
        <end position="64"/>
    </location>
</feature>
<dbReference type="InterPro" id="IPR010982">
    <property type="entry name" value="Lambda_DNA-bd_dom_sf"/>
</dbReference>
<protein>
    <submittedName>
        <fullName evidence="2">Helix-turn-helix transcriptional regulator</fullName>
    </submittedName>
</protein>